<sequence length="54" mass="6465">MEKYMKGIKIFWASYRDLFLLLGIIILVWAIVALTIKIFIRKSERLDDSEEDMK</sequence>
<dbReference type="Proteomes" id="UP000053467">
    <property type="component" value="Unassembled WGS sequence"/>
</dbReference>
<evidence type="ECO:0000313" key="3">
    <source>
        <dbReference type="Proteomes" id="UP000053467"/>
    </source>
</evidence>
<evidence type="ECO:0000256" key="1">
    <source>
        <dbReference type="SAM" id="Phobius"/>
    </source>
</evidence>
<keyword evidence="1" id="KW-0472">Membrane</keyword>
<evidence type="ECO:0000313" key="2">
    <source>
        <dbReference type="EMBL" id="KUK86039.1"/>
    </source>
</evidence>
<keyword evidence="1" id="KW-0812">Transmembrane</keyword>
<reference evidence="3" key="1">
    <citation type="journal article" date="2015" name="MBio">
        <title>Genome-Resolved Metagenomic Analysis Reveals Roles for Candidate Phyla and Other Microbial Community Members in Biogeochemical Transformations in Oil Reservoirs.</title>
        <authorList>
            <person name="Hu P."/>
            <person name="Tom L."/>
            <person name="Singh A."/>
            <person name="Thomas B.C."/>
            <person name="Baker B.J."/>
            <person name="Piceno Y.M."/>
            <person name="Andersen G.L."/>
            <person name="Banfield J.F."/>
        </authorList>
    </citation>
    <scope>NUCLEOTIDE SEQUENCE [LARGE SCALE GENOMIC DNA]</scope>
</reference>
<organism evidence="2 3">
    <name type="scientific">candidate division TA06 bacterium 34_109</name>
    <dbReference type="NCBI Taxonomy" id="1635277"/>
    <lineage>
        <taxon>Bacteria</taxon>
        <taxon>Bacteria division TA06</taxon>
    </lineage>
</organism>
<gene>
    <name evidence="2" type="ORF">XE03_1741</name>
</gene>
<comment type="caution">
    <text evidence="2">The sequence shown here is derived from an EMBL/GenBank/DDBJ whole genome shotgun (WGS) entry which is preliminary data.</text>
</comment>
<protein>
    <submittedName>
        <fullName evidence="2">Uncharacterized protein</fullName>
    </submittedName>
</protein>
<accession>A0A101I0B2</accession>
<name>A0A101I0B2_UNCT6</name>
<keyword evidence="1" id="KW-1133">Transmembrane helix</keyword>
<dbReference type="AlphaFoldDB" id="A0A101I0B2"/>
<feature type="transmembrane region" description="Helical" evidence="1">
    <location>
        <begin position="20"/>
        <end position="40"/>
    </location>
</feature>
<dbReference type="EMBL" id="LGGX01000031">
    <property type="protein sequence ID" value="KUK86039.1"/>
    <property type="molecule type" value="Genomic_DNA"/>
</dbReference>
<proteinExistence type="predicted"/>